<dbReference type="Proteomes" id="UP001162175">
    <property type="component" value="Unassembled WGS sequence"/>
</dbReference>
<dbReference type="RefSeq" id="WP_004415184.1">
    <property type="nucleotide sequence ID" value="NZ_AP014657.1"/>
</dbReference>
<evidence type="ECO:0000259" key="1">
    <source>
        <dbReference type="PROSITE" id="PS50943"/>
    </source>
</evidence>
<evidence type="ECO:0000313" key="3">
    <source>
        <dbReference type="Proteomes" id="UP001162175"/>
    </source>
</evidence>
<gene>
    <name evidence="2" type="ORF">DCBHLPFO_00419</name>
</gene>
<dbReference type="InterPro" id="IPR010982">
    <property type="entry name" value="Lambda_DNA-bd_dom_sf"/>
</dbReference>
<proteinExistence type="predicted"/>
<dbReference type="GeneID" id="80703155"/>
<reference evidence="2" key="1">
    <citation type="submission" date="2022-11" db="EMBL/GenBank/DDBJ databases">
        <title>Draft genome of Mycoplasma arginini isolated from fly.</title>
        <authorList>
            <person name="Severgnini M."/>
            <person name="Gioia G."/>
            <person name="Cremonesi P."/>
            <person name="Moroni P."/>
            <person name="Addis M.F."/>
            <person name="Castiglioni B."/>
        </authorList>
    </citation>
    <scope>NUCLEOTIDE SEQUENCE</scope>
    <source>
        <strain evidence="2">QMP CG1-1632</strain>
    </source>
</reference>
<dbReference type="Gene3D" id="1.10.260.40">
    <property type="entry name" value="lambda repressor-like DNA-binding domains"/>
    <property type="match status" value="1"/>
</dbReference>
<dbReference type="GO" id="GO:0003677">
    <property type="term" value="F:DNA binding"/>
    <property type="evidence" value="ECO:0007669"/>
    <property type="project" value="InterPro"/>
</dbReference>
<dbReference type="CDD" id="cd00093">
    <property type="entry name" value="HTH_XRE"/>
    <property type="match status" value="1"/>
</dbReference>
<accession>A0AA43TWJ8</accession>
<dbReference type="InterPro" id="IPR001387">
    <property type="entry name" value="Cro/C1-type_HTH"/>
</dbReference>
<dbReference type="SUPFAM" id="SSF47413">
    <property type="entry name" value="lambda repressor-like DNA-binding domains"/>
    <property type="match status" value="1"/>
</dbReference>
<dbReference type="SMART" id="SM00530">
    <property type="entry name" value="HTH_XRE"/>
    <property type="match status" value="1"/>
</dbReference>
<dbReference type="AlphaFoldDB" id="A0AA43TWJ8"/>
<comment type="caution">
    <text evidence="2">The sequence shown here is derived from an EMBL/GenBank/DDBJ whole genome shotgun (WGS) entry which is preliminary data.</text>
</comment>
<organism evidence="2 3">
    <name type="scientific">Mycoplasmopsis arginini</name>
    <name type="common">Mycoplasma arginini</name>
    <dbReference type="NCBI Taxonomy" id="2094"/>
    <lineage>
        <taxon>Bacteria</taxon>
        <taxon>Bacillati</taxon>
        <taxon>Mycoplasmatota</taxon>
        <taxon>Mycoplasmoidales</taxon>
        <taxon>Metamycoplasmataceae</taxon>
        <taxon>Mycoplasmopsis</taxon>
    </lineage>
</organism>
<protein>
    <submittedName>
        <fullName evidence="2">Helix-turn-helix transcriptional regulator</fullName>
    </submittedName>
</protein>
<dbReference type="PROSITE" id="PS50943">
    <property type="entry name" value="HTH_CROC1"/>
    <property type="match status" value="1"/>
</dbReference>
<evidence type="ECO:0000313" key="2">
    <source>
        <dbReference type="EMBL" id="MDI3349898.1"/>
    </source>
</evidence>
<name>A0AA43TWJ8_MYCAR</name>
<sequence length="350" mass="41139">MELEHICDLRHVELHGKNFGEEISYYLEKFSISQKELAQRLGLSTQYIYIIINSKVNVNLSMSIIEGMENVFNLELGTLSEVYSIYANKERVENENIEELLKNYGEDFIIANPSLPLISNIKLTKDMPVSKKLMMMNRFYGVADLKNYSQYLKENALADESVYANPNSKVWIRFCELSVLDAIKNKKIGVFRKNTFELIYRKVVKIICKENKEFKEKIEELQSYLLTKGIILITMPFIEKSDIAAITFQKGAVRLIFVSDIFNCEAFIFNYILHEITHCFFANKDEKQIDEIYVNTYYEIKEKFNLKYKGIDDALKARKQCFEINHKERKGEFCDIKKEVFLKYKKVSFN</sequence>
<feature type="domain" description="HTH cro/C1-type" evidence="1">
    <location>
        <begin position="23"/>
        <end position="79"/>
    </location>
</feature>
<dbReference type="EMBL" id="JAPFAR010000153">
    <property type="protein sequence ID" value="MDI3349898.1"/>
    <property type="molecule type" value="Genomic_DNA"/>
</dbReference>